<feature type="transmembrane region" description="Helical" evidence="9">
    <location>
        <begin position="256"/>
        <end position="274"/>
    </location>
</feature>
<dbReference type="OrthoDB" id="8726386at2759"/>
<sequence>MNAQTLFANATVSRIQLSVDFSEPGHYILYAYHIIFSTSAVLLSGSVVIGILKTKHLRIQNRFMFMLSTSMSDVIKGLYAYFSGLFDGQEGFPFRNGIYNILQYFLGVNLLVFMFAQFDRYCAVCYPFIYERFVSRTVVICVCSYCWFHACVLNQLVKNLIPGLIANQFFSYSVTLLQIVVLTNVGMTIKLFFVAKHQVARDPPSAERDSKAESIKIIIVVVIIFLIFWYPAFINIIVKQVSKYGIYPKNDGTNPFLILARFNALSTSGLYIWGSPSLRTAVWRIGWYKVLPQCKRR</sequence>
<protein>
    <submittedName>
        <fullName evidence="12">Melatonin receptor type 1B-B-like</fullName>
    </submittedName>
</protein>
<keyword evidence="7" id="KW-0675">Receptor</keyword>
<feature type="domain" description="G-protein coupled receptors family 1 profile" evidence="10">
    <location>
        <begin position="43"/>
        <end position="271"/>
    </location>
</feature>
<feature type="transmembrane region" description="Helical" evidence="9">
    <location>
        <begin position="214"/>
        <end position="236"/>
    </location>
</feature>
<dbReference type="GeneID" id="113037919"/>
<evidence type="ECO:0000256" key="6">
    <source>
        <dbReference type="ARBA" id="ARBA00023136"/>
    </source>
</evidence>
<keyword evidence="11" id="KW-1185">Reference proteome</keyword>
<evidence type="ECO:0000256" key="1">
    <source>
        <dbReference type="ARBA" id="ARBA00004651"/>
    </source>
</evidence>
<dbReference type="GO" id="GO:0004930">
    <property type="term" value="F:G protein-coupled receptor activity"/>
    <property type="evidence" value="ECO:0007669"/>
    <property type="project" value="UniProtKB-KW"/>
</dbReference>
<dbReference type="SUPFAM" id="SSF81321">
    <property type="entry name" value="Family A G protein-coupled receptor-like"/>
    <property type="match status" value="1"/>
</dbReference>
<evidence type="ECO:0000313" key="12">
    <source>
        <dbReference type="RefSeq" id="XP_026051024.1"/>
    </source>
</evidence>
<dbReference type="Gene3D" id="1.20.1070.10">
    <property type="entry name" value="Rhodopsin 7-helix transmembrane proteins"/>
    <property type="match status" value="1"/>
</dbReference>
<keyword evidence="6 9" id="KW-0472">Membrane</keyword>
<dbReference type="PROSITE" id="PS50262">
    <property type="entry name" value="G_PROTEIN_RECEP_F1_2"/>
    <property type="match status" value="1"/>
</dbReference>
<comment type="subcellular location">
    <subcellularLocation>
        <location evidence="1">Cell membrane</location>
        <topology evidence="1">Multi-pass membrane protein</topology>
    </subcellularLocation>
</comment>
<keyword evidence="4 9" id="KW-1133">Transmembrane helix</keyword>
<name>A0A6P6ITB1_CARAU</name>
<dbReference type="Pfam" id="PF00001">
    <property type="entry name" value="7tm_1"/>
    <property type="match status" value="1"/>
</dbReference>
<feature type="transmembrane region" description="Helical" evidence="9">
    <location>
        <begin position="27"/>
        <end position="51"/>
    </location>
</feature>
<evidence type="ECO:0000256" key="2">
    <source>
        <dbReference type="ARBA" id="ARBA00022475"/>
    </source>
</evidence>
<proteinExistence type="predicted"/>
<organism evidence="11 12">
    <name type="scientific">Carassius auratus</name>
    <name type="common">Goldfish</name>
    <dbReference type="NCBI Taxonomy" id="7957"/>
    <lineage>
        <taxon>Eukaryota</taxon>
        <taxon>Metazoa</taxon>
        <taxon>Chordata</taxon>
        <taxon>Craniata</taxon>
        <taxon>Vertebrata</taxon>
        <taxon>Euteleostomi</taxon>
        <taxon>Actinopterygii</taxon>
        <taxon>Neopterygii</taxon>
        <taxon>Teleostei</taxon>
        <taxon>Ostariophysi</taxon>
        <taxon>Cypriniformes</taxon>
        <taxon>Cyprinidae</taxon>
        <taxon>Cyprininae</taxon>
        <taxon>Carassius</taxon>
    </lineage>
</organism>
<dbReference type="PANTHER" id="PTHR22750">
    <property type="entry name" value="G-PROTEIN COUPLED RECEPTOR"/>
    <property type="match status" value="1"/>
</dbReference>
<keyword evidence="5" id="KW-0297">G-protein coupled receptor</keyword>
<feature type="transmembrane region" description="Helical" evidence="9">
    <location>
        <begin position="137"/>
        <end position="157"/>
    </location>
</feature>
<keyword evidence="3 9" id="KW-0812">Transmembrane</keyword>
<dbReference type="Proteomes" id="UP000515129">
    <property type="component" value="Chromosome 20"/>
</dbReference>
<dbReference type="InterPro" id="IPR000276">
    <property type="entry name" value="GPCR_Rhodpsn"/>
</dbReference>
<dbReference type="InterPro" id="IPR017452">
    <property type="entry name" value="GPCR_Rhodpsn_7TM"/>
</dbReference>
<keyword evidence="8" id="KW-0807">Transducer</keyword>
<evidence type="ECO:0000256" key="8">
    <source>
        <dbReference type="ARBA" id="ARBA00023224"/>
    </source>
</evidence>
<gene>
    <name evidence="12" type="primary">LOC113037919</name>
</gene>
<evidence type="ECO:0000256" key="5">
    <source>
        <dbReference type="ARBA" id="ARBA00023040"/>
    </source>
</evidence>
<feature type="transmembrane region" description="Helical" evidence="9">
    <location>
        <begin position="97"/>
        <end position="116"/>
    </location>
</feature>
<accession>A0A6P6ITB1</accession>
<keyword evidence="2" id="KW-1003">Cell membrane</keyword>
<dbReference type="KEGG" id="caua:113037919"/>
<evidence type="ECO:0000256" key="3">
    <source>
        <dbReference type="ARBA" id="ARBA00022692"/>
    </source>
</evidence>
<feature type="transmembrane region" description="Helical" evidence="9">
    <location>
        <begin position="169"/>
        <end position="193"/>
    </location>
</feature>
<dbReference type="GO" id="GO:0005886">
    <property type="term" value="C:plasma membrane"/>
    <property type="evidence" value="ECO:0007669"/>
    <property type="project" value="UniProtKB-SubCell"/>
</dbReference>
<evidence type="ECO:0000256" key="4">
    <source>
        <dbReference type="ARBA" id="ARBA00022989"/>
    </source>
</evidence>
<dbReference type="AlphaFoldDB" id="A0A6P6ITB1"/>
<evidence type="ECO:0000259" key="10">
    <source>
        <dbReference type="PROSITE" id="PS50262"/>
    </source>
</evidence>
<dbReference type="RefSeq" id="XP_026051024.1">
    <property type="nucleotide sequence ID" value="XM_026195239.1"/>
</dbReference>
<evidence type="ECO:0000256" key="9">
    <source>
        <dbReference type="SAM" id="Phobius"/>
    </source>
</evidence>
<reference evidence="12" key="1">
    <citation type="submission" date="2025-08" db="UniProtKB">
        <authorList>
            <consortium name="RefSeq"/>
        </authorList>
    </citation>
    <scope>IDENTIFICATION</scope>
    <source>
        <strain evidence="12">Wakin</strain>
        <tissue evidence="12">Muscle</tissue>
    </source>
</reference>
<evidence type="ECO:0000256" key="7">
    <source>
        <dbReference type="ARBA" id="ARBA00023170"/>
    </source>
</evidence>
<evidence type="ECO:0000313" key="11">
    <source>
        <dbReference type="Proteomes" id="UP000515129"/>
    </source>
</evidence>
<feature type="transmembrane region" description="Helical" evidence="9">
    <location>
        <begin position="63"/>
        <end position="82"/>
    </location>
</feature>